<dbReference type="Proteomes" id="UP000518266">
    <property type="component" value="Unassembled WGS sequence"/>
</dbReference>
<protein>
    <submittedName>
        <fullName evidence="3">Uncharacterized protein</fullName>
    </submittedName>
</protein>
<comment type="caution">
    <text evidence="3">The sequence shown here is derived from an EMBL/GenBank/DDBJ whole genome shotgun (WGS) entry which is preliminary data.</text>
</comment>
<keyword evidence="2" id="KW-0812">Transmembrane</keyword>
<reference evidence="3 4" key="1">
    <citation type="submission" date="2020-03" db="EMBL/GenBank/DDBJ databases">
        <title>Dissostichus mawsoni Genome sequencing and assembly.</title>
        <authorList>
            <person name="Park H."/>
        </authorList>
    </citation>
    <scope>NUCLEOTIDE SEQUENCE [LARGE SCALE GENOMIC DNA]</scope>
    <source>
        <strain evidence="3">DM0001</strain>
        <tissue evidence="3">Muscle</tissue>
    </source>
</reference>
<evidence type="ECO:0000256" key="2">
    <source>
        <dbReference type="SAM" id="Phobius"/>
    </source>
</evidence>
<evidence type="ECO:0000313" key="3">
    <source>
        <dbReference type="EMBL" id="KAF3848858.1"/>
    </source>
</evidence>
<dbReference type="OrthoDB" id="10690174at2759"/>
<keyword evidence="2" id="KW-1133">Transmembrane helix</keyword>
<accession>A0A7J5YKN3</accession>
<feature type="compositionally biased region" description="Polar residues" evidence="1">
    <location>
        <begin position="469"/>
        <end position="480"/>
    </location>
</feature>
<feature type="region of interest" description="Disordered" evidence="1">
    <location>
        <begin position="455"/>
        <end position="480"/>
    </location>
</feature>
<proteinExistence type="predicted"/>
<evidence type="ECO:0000313" key="4">
    <source>
        <dbReference type="Proteomes" id="UP000518266"/>
    </source>
</evidence>
<gene>
    <name evidence="3" type="ORF">F7725_015355</name>
</gene>
<keyword evidence="4" id="KW-1185">Reference proteome</keyword>
<sequence>MAAGTGTEAWTMAVWAGSGAGTMAVWVGSGVGTMAVWVGSGVGTMAVGTGTEAWIMAVWAGSGAGTMAVWAGSGAGTMAVWAGSGAGTMAVWVGSGVGTMAVGTGTEAWIMAVWAGSGAGNMAVLVGSGAGNMAAGSDPLEDIPYFNCSALKMSYVPPDLHRIPGMAQHIDHYLKPVSFPSSPSVELTLLFSVSLSLSALRLAVRPAFSDEVFFSSLLFLLMPRPLGSSLGLPKTLVSTGPPPALPPPSLMPPRCLPPLQDSDTSFPRRCFPRRLYYSPRSILTSHRSSITRSFILIADVFKGSFLHSFRPFLVLLPVFLLVFVFLLVCLFLLFLLSLRPKPALPGIVSRLATLEALKLRALSEDVTGLDTQPADRNLAIVQNSKVRMVTSYSRSPLTLHPSTTPHFFCIPFSKSIIVTALPSSTTTSTAVVRVIAGGGLFRLVSVVGFERPGDPGDVGQIGGGAGEGTSDTAGGTSCRR</sequence>
<evidence type="ECO:0000256" key="1">
    <source>
        <dbReference type="SAM" id="MobiDB-lite"/>
    </source>
</evidence>
<feature type="transmembrane region" description="Helical" evidence="2">
    <location>
        <begin position="312"/>
        <end position="336"/>
    </location>
</feature>
<dbReference type="AlphaFoldDB" id="A0A7J5YKN3"/>
<dbReference type="EMBL" id="JAAKFY010000012">
    <property type="protein sequence ID" value="KAF3848858.1"/>
    <property type="molecule type" value="Genomic_DNA"/>
</dbReference>
<keyword evidence="2" id="KW-0472">Membrane</keyword>
<name>A0A7J5YKN3_DISMA</name>
<organism evidence="3 4">
    <name type="scientific">Dissostichus mawsoni</name>
    <name type="common">Antarctic cod</name>
    <dbReference type="NCBI Taxonomy" id="36200"/>
    <lineage>
        <taxon>Eukaryota</taxon>
        <taxon>Metazoa</taxon>
        <taxon>Chordata</taxon>
        <taxon>Craniata</taxon>
        <taxon>Vertebrata</taxon>
        <taxon>Euteleostomi</taxon>
        <taxon>Actinopterygii</taxon>
        <taxon>Neopterygii</taxon>
        <taxon>Teleostei</taxon>
        <taxon>Neoteleostei</taxon>
        <taxon>Acanthomorphata</taxon>
        <taxon>Eupercaria</taxon>
        <taxon>Perciformes</taxon>
        <taxon>Notothenioidei</taxon>
        <taxon>Nototheniidae</taxon>
        <taxon>Dissostichus</taxon>
    </lineage>
</organism>